<keyword evidence="4 7" id="KW-0067">ATP-binding</keyword>
<keyword evidence="1" id="KW-0813">Transport</keyword>
<accession>A0ABY5VQE9</accession>
<sequence length="382" mass="41441">MSLPVRIHQLEVAYGGRKQDAVVAVNGVDIEIGSGEFGVLLGPSGCGKSTVLNTIAGLISPTAGTITVGDQVFFDKSRDINLKPEKRGLGMVFQSYALWPHMTVFDNVAFPLRRRHVKREQIASRVGEMLELVRCQQYAKRYPHELSGGQQQRIALARTLVGKPAVVLFDEPLSNLDAELRIQLRDELALLHSEIAFTAVYVTHDQAEAYGLASKLFVLRDGRVEQTGPPLNVYHAPATEYVASFLGANSWAGEIVGREGKRLVVDSEYGIIESTSDPKGLGVGDTAVVAAYPDRIGLQRDPSGAGVVVSKRFGGAAMEIVVALGPANDDRLRIRRAADLVDVHEGDRVRLVVDPADALVYAGRPTHASDREHRPVPLDVQS</sequence>
<dbReference type="SMART" id="SM00382">
    <property type="entry name" value="AAA"/>
    <property type="match status" value="1"/>
</dbReference>
<dbReference type="GO" id="GO:0005524">
    <property type="term" value="F:ATP binding"/>
    <property type="evidence" value="ECO:0007669"/>
    <property type="project" value="UniProtKB-KW"/>
</dbReference>
<dbReference type="Pfam" id="PF00005">
    <property type="entry name" value="ABC_tran"/>
    <property type="match status" value="1"/>
</dbReference>
<gene>
    <name evidence="7" type="ORF">Dfulv_31905</name>
</gene>
<dbReference type="RefSeq" id="WP_259857508.1">
    <property type="nucleotide sequence ID" value="NZ_BAAAST010000001.1"/>
</dbReference>
<evidence type="ECO:0000259" key="6">
    <source>
        <dbReference type="PROSITE" id="PS50893"/>
    </source>
</evidence>
<proteinExistence type="predicted"/>
<dbReference type="PANTHER" id="PTHR43875">
    <property type="entry name" value="MALTODEXTRIN IMPORT ATP-BINDING PROTEIN MSMX"/>
    <property type="match status" value="1"/>
</dbReference>
<dbReference type="Gene3D" id="3.40.50.300">
    <property type="entry name" value="P-loop containing nucleotide triphosphate hydrolases"/>
    <property type="match status" value="1"/>
</dbReference>
<evidence type="ECO:0000256" key="1">
    <source>
        <dbReference type="ARBA" id="ARBA00022448"/>
    </source>
</evidence>
<reference evidence="7" key="1">
    <citation type="submission" date="2021-04" db="EMBL/GenBank/DDBJ databases">
        <authorList>
            <person name="Hartkoorn R.C."/>
            <person name="Beaudoing E."/>
            <person name="Hot D."/>
        </authorList>
    </citation>
    <scope>NUCLEOTIDE SEQUENCE</scope>
    <source>
        <strain evidence="7">NRRL B-16292</strain>
    </source>
</reference>
<dbReference type="InterPro" id="IPR003593">
    <property type="entry name" value="AAA+_ATPase"/>
</dbReference>
<dbReference type="CDD" id="cd03259">
    <property type="entry name" value="ABC_Carb_Solutes_like"/>
    <property type="match status" value="1"/>
</dbReference>
<protein>
    <submittedName>
        <fullName evidence="7">ABC transporter ATP-binding protein</fullName>
    </submittedName>
</protein>
<dbReference type="InterPro" id="IPR047641">
    <property type="entry name" value="ABC_transpr_MalK/UgpC-like"/>
</dbReference>
<keyword evidence="5" id="KW-0472">Membrane</keyword>
<feature type="domain" description="ABC transporter" evidence="6">
    <location>
        <begin position="5"/>
        <end position="246"/>
    </location>
</feature>
<keyword evidence="2" id="KW-1003">Cell membrane</keyword>
<dbReference type="InterPro" id="IPR008995">
    <property type="entry name" value="Mo/tungstate-bd_C_term_dom"/>
</dbReference>
<dbReference type="InterPro" id="IPR027417">
    <property type="entry name" value="P-loop_NTPase"/>
</dbReference>
<dbReference type="InterPro" id="IPR015853">
    <property type="entry name" value="ABC_transpr_FbpC"/>
</dbReference>
<organism evidence="7 8">
    <name type="scientific">Dactylosporangium fulvum</name>
    <dbReference type="NCBI Taxonomy" id="53359"/>
    <lineage>
        <taxon>Bacteria</taxon>
        <taxon>Bacillati</taxon>
        <taxon>Actinomycetota</taxon>
        <taxon>Actinomycetes</taxon>
        <taxon>Micromonosporales</taxon>
        <taxon>Micromonosporaceae</taxon>
        <taxon>Dactylosporangium</taxon>
    </lineage>
</organism>
<dbReference type="EMBL" id="CP073720">
    <property type="protein sequence ID" value="UWP79750.1"/>
    <property type="molecule type" value="Genomic_DNA"/>
</dbReference>
<evidence type="ECO:0000313" key="8">
    <source>
        <dbReference type="Proteomes" id="UP001059617"/>
    </source>
</evidence>
<evidence type="ECO:0000256" key="4">
    <source>
        <dbReference type="ARBA" id="ARBA00022840"/>
    </source>
</evidence>
<evidence type="ECO:0000256" key="5">
    <source>
        <dbReference type="ARBA" id="ARBA00023136"/>
    </source>
</evidence>
<name>A0ABY5VQE9_9ACTN</name>
<evidence type="ECO:0000313" key="7">
    <source>
        <dbReference type="EMBL" id="UWP79750.1"/>
    </source>
</evidence>
<reference evidence="7" key="2">
    <citation type="submission" date="2022-09" db="EMBL/GenBank/DDBJ databases">
        <title>Biosynthetic gene clusters of Dactylosporangioum fulvum.</title>
        <authorList>
            <person name="Caradec T."/>
        </authorList>
    </citation>
    <scope>NUCLEOTIDE SEQUENCE</scope>
    <source>
        <strain evidence="7">NRRL B-16292</strain>
    </source>
</reference>
<dbReference type="PANTHER" id="PTHR43875:SF4">
    <property type="entry name" value="GLUCOSE IMPORT ATP-BINDING PROTEIN GLCV"/>
    <property type="match status" value="1"/>
</dbReference>
<dbReference type="PROSITE" id="PS00211">
    <property type="entry name" value="ABC_TRANSPORTER_1"/>
    <property type="match status" value="1"/>
</dbReference>
<dbReference type="SUPFAM" id="SSF52540">
    <property type="entry name" value="P-loop containing nucleoside triphosphate hydrolases"/>
    <property type="match status" value="1"/>
</dbReference>
<dbReference type="SUPFAM" id="SSF50331">
    <property type="entry name" value="MOP-like"/>
    <property type="match status" value="1"/>
</dbReference>
<dbReference type="Proteomes" id="UP001059617">
    <property type="component" value="Chromosome"/>
</dbReference>
<dbReference type="PROSITE" id="PS50893">
    <property type="entry name" value="ABC_TRANSPORTER_2"/>
    <property type="match status" value="1"/>
</dbReference>
<evidence type="ECO:0000256" key="3">
    <source>
        <dbReference type="ARBA" id="ARBA00022741"/>
    </source>
</evidence>
<keyword evidence="3" id="KW-0547">Nucleotide-binding</keyword>
<evidence type="ECO:0000256" key="2">
    <source>
        <dbReference type="ARBA" id="ARBA00022475"/>
    </source>
</evidence>
<keyword evidence="8" id="KW-1185">Reference proteome</keyword>
<dbReference type="InterPro" id="IPR003439">
    <property type="entry name" value="ABC_transporter-like_ATP-bd"/>
</dbReference>
<dbReference type="InterPro" id="IPR017871">
    <property type="entry name" value="ABC_transporter-like_CS"/>
</dbReference>